<dbReference type="GO" id="GO:0046556">
    <property type="term" value="F:alpha-L-arabinofuranosidase activity"/>
    <property type="evidence" value="ECO:0007669"/>
    <property type="project" value="UniProtKB-UniRule"/>
</dbReference>
<gene>
    <name evidence="12" type="ORF">AAL_07036</name>
</gene>
<feature type="domain" description="Alpha-L-arabinofuranosidase B catalytic" evidence="11">
    <location>
        <begin position="46"/>
        <end position="364"/>
    </location>
</feature>
<dbReference type="Pfam" id="PF05270">
    <property type="entry name" value="AbfB"/>
    <property type="match status" value="1"/>
</dbReference>
<name>A0A166NLE7_9HYPO</name>
<dbReference type="InterPro" id="IPR038964">
    <property type="entry name" value="ABFB"/>
</dbReference>
<evidence type="ECO:0000259" key="10">
    <source>
        <dbReference type="Pfam" id="PF05270"/>
    </source>
</evidence>
<dbReference type="GO" id="GO:0045490">
    <property type="term" value="P:pectin catabolic process"/>
    <property type="evidence" value="ECO:0007669"/>
    <property type="project" value="TreeGrafter"/>
</dbReference>
<feature type="chain" id="PRO_5027134068" description="Alpha-L-arabinofuranosidase" evidence="9">
    <location>
        <begin position="20"/>
        <end position="523"/>
    </location>
</feature>
<dbReference type="STRING" id="1081109.A0A166NLE7"/>
<dbReference type="GO" id="GO:0045493">
    <property type="term" value="P:xylan catabolic process"/>
    <property type="evidence" value="ECO:0007669"/>
    <property type="project" value="UniProtKB-KW"/>
</dbReference>
<feature type="domain" description="Alpha-L-arabinofuranosidase B arabinose-binding" evidence="10">
    <location>
        <begin position="382"/>
        <end position="518"/>
    </location>
</feature>
<feature type="signal peptide" evidence="9">
    <location>
        <begin position="1"/>
        <end position="19"/>
    </location>
</feature>
<evidence type="ECO:0000256" key="5">
    <source>
        <dbReference type="ARBA" id="ARBA00023180"/>
    </source>
</evidence>
<dbReference type="InterPro" id="IPR013320">
    <property type="entry name" value="ConA-like_dom_sf"/>
</dbReference>
<dbReference type="InterPro" id="IPR036195">
    <property type="entry name" value="AbfB_ABD_sf"/>
</dbReference>
<reference evidence="12 13" key="1">
    <citation type="journal article" date="2016" name="Genome Biol. Evol.">
        <title>Divergent and convergent evolution of fungal pathogenicity.</title>
        <authorList>
            <person name="Shang Y."/>
            <person name="Xiao G."/>
            <person name="Zheng P."/>
            <person name="Cen K."/>
            <person name="Zhan S."/>
            <person name="Wang C."/>
        </authorList>
    </citation>
    <scope>NUCLEOTIDE SEQUENCE [LARGE SCALE GENOMIC DNA]</scope>
    <source>
        <strain evidence="12 13">RCEF 2490</strain>
    </source>
</reference>
<evidence type="ECO:0000256" key="1">
    <source>
        <dbReference type="ARBA" id="ARBA00001462"/>
    </source>
</evidence>
<proteinExistence type="inferred from homology"/>
<comment type="similarity">
    <text evidence="2 9">Belongs to the glycosyl hydrolase 54 family.</text>
</comment>
<comment type="caution">
    <text evidence="12">The sequence shown here is derived from an EMBL/GenBank/DDBJ whole genome shotgun (WGS) entry which is preliminary data.</text>
</comment>
<evidence type="ECO:0000256" key="9">
    <source>
        <dbReference type="RuleBase" id="RU367111"/>
    </source>
</evidence>
<keyword evidence="6 9" id="KW-0326">Glycosidase</keyword>
<dbReference type="PANTHER" id="PTHR39447:SF2">
    <property type="entry name" value="ALPHA-L-ARABINOFURANOSIDASE B"/>
    <property type="match status" value="1"/>
</dbReference>
<evidence type="ECO:0000256" key="8">
    <source>
        <dbReference type="PIRSR" id="PIRSR638964-3"/>
    </source>
</evidence>
<dbReference type="Proteomes" id="UP000078544">
    <property type="component" value="Unassembled WGS sequence"/>
</dbReference>
<dbReference type="Pfam" id="PF09206">
    <property type="entry name" value="ArabFuran-catal"/>
    <property type="match status" value="1"/>
</dbReference>
<dbReference type="GO" id="GO:0031222">
    <property type="term" value="P:arabinan catabolic process"/>
    <property type="evidence" value="ECO:0007669"/>
    <property type="project" value="UniProtKB-UniRule"/>
</dbReference>
<evidence type="ECO:0000256" key="2">
    <source>
        <dbReference type="ARBA" id="ARBA00006963"/>
    </source>
</evidence>
<dbReference type="FunFam" id="2.80.10.50:FF:000059">
    <property type="entry name" value="Probable alpha-L-arabinofuranosidase B"/>
    <property type="match status" value="1"/>
</dbReference>
<comment type="subcellular location">
    <subcellularLocation>
        <location evidence="9">Secreted</location>
    </subcellularLocation>
</comment>
<evidence type="ECO:0000259" key="11">
    <source>
        <dbReference type="Pfam" id="PF09206"/>
    </source>
</evidence>
<evidence type="ECO:0000313" key="12">
    <source>
        <dbReference type="EMBL" id="KZZ90810.1"/>
    </source>
</evidence>
<dbReference type="UniPathway" id="UPA00667"/>
<dbReference type="CDD" id="cd23399">
    <property type="entry name" value="beta-trefoil_ABD_ABFB"/>
    <property type="match status" value="1"/>
</dbReference>
<evidence type="ECO:0000313" key="13">
    <source>
        <dbReference type="Proteomes" id="UP000078544"/>
    </source>
</evidence>
<evidence type="ECO:0000256" key="6">
    <source>
        <dbReference type="ARBA" id="ARBA00023295"/>
    </source>
</evidence>
<protein>
    <recommendedName>
        <fullName evidence="9">Alpha-L-arabinofuranosidase</fullName>
        <ecNumber evidence="9">3.2.1.55</ecNumber>
    </recommendedName>
</protein>
<feature type="disulfide bond" evidence="8">
    <location>
        <begin position="107"/>
        <end position="112"/>
    </location>
</feature>
<dbReference type="GO" id="GO:0005576">
    <property type="term" value="C:extracellular region"/>
    <property type="evidence" value="ECO:0007669"/>
    <property type="project" value="UniProtKB-SubCell"/>
</dbReference>
<feature type="active site" description="Nucleophile" evidence="7">
    <location>
        <position position="250"/>
    </location>
</feature>
<dbReference type="Gene3D" id="2.80.10.50">
    <property type="match status" value="1"/>
</dbReference>
<keyword evidence="9" id="KW-0964">Secreted</keyword>
<keyword evidence="9" id="KW-0119">Carbohydrate metabolism</keyword>
<keyword evidence="8" id="KW-1015">Disulfide bond</keyword>
<dbReference type="SUPFAM" id="SSF49899">
    <property type="entry name" value="Concanavalin A-like lectins/glucanases"/>
    <property type="match status" value="1"/>
</dbReference>
<feature type="disulfide bond" evidence="8">
    <location>
        <begin position="203"/>
        <end position="204"/>
    </location>
</feature>
<evidence type="ECO:0000256" key="4">
    <source>
        <dbReference type="ARBA" id="ARBA00022801"/>
    </source>
</evidence>
<keyword evidence="9" id="KW-0624">Polysaccharide degradation</keyword>
<keyword evidence="4 9" id="KW-0378">Hydrolase</keyword>
<keyword evidence="3 9" id="KW-0732">Signal</keyword>
<keyword evidence="9" id="KW-0858">Xylan degradation</keyword>
<dbReference type="EC" id="3.2.1.55" evidence="9"/>
<feature type="disulfide bond" evidence="8">
    <location>
        <begin position="427"/>
        <end position="465"/>
    </location>
</feature>
<dbReference type="PANTHER" id="PTHR39447">
    <property type="entry name" value="ALPHA-L-ARABINOFURANOSIDASE B"/>
    <property type="match status" value="1"/>
</dbReference>
<accession>A0A166NLE7</accession>
<evidence type="ECO:0000256" key="7">
    <source>
        <dbReference type="PIRSR" id="PIRSR638964-1"/>
    </source>
</evidence>
<comment type="pathway">
    <text evidence="9">Glycan metabolism; L-arabinan degradation.</text>
</comment>
<dbReference type="OrthoDB" id="157622at2759"/>
<dbReference type="GO" id="GO:0046373">
    <property type="term" value="P:L-arabinose metabolic process"/>
    <property type="evidence" value="ECO:0007669"/>
    <property type="project" value="UniProtKB-UniRule"/>
</dbReference>
<organism evidence="12 13">
    <name type="scientific">Moelleriella libera RCEF 2490</name>
    <dbReference type="NCBI Taxonomy" id="1081109"/>
    <lineage>
        <taxon>Eukaryota</taxon>
        <taxon>Fungi</taxon>
        <taxon>Dikarya</taxon>
        <taxon>Ascomycota</taxon>
        <taxon>Pezizomycotina</taxon>
        <taxon>Sordariomycetes</taxon>
        <taxon>Hypocreomycetidae</taxon>
        <taxon>Hypocreales</taxon>
        <taxon>Clavicipitaceae</taxon>
        <taxon>Moelleriella</taxon>
    </lineage>
</organism>
<feature type="active site" description="Proton donor" evidence="7">
    <location>
        <position position="327"/>
    </location>
</feature>
<sequence length="523" mass="55298">MLFRPELAVVVVAAAAVVATPAPRPAPADNDSVAAARAPDYYGAGPCDIYQWGNTPCVAAHSTTRALYRAYHGPLYRLRRDSDNAELDIKTLWPGGVADAGLQDSFCDHTTCLISILYDQSGRGNHLKQALGGTFPGPDVNGWDNLASAIGAPVTLIGGRKAYGVFVSPGTGYRNNEAHGTAIGDQPQGMYAVLDATHFNDKCCFDYGNAETSGTDTGNGHMETIYFGSAKSTSIGAGSGDGPWIQADLENGLFAGITPVNQQNPSITGSRFITAVVKGEPNHWAIRGADAVTSPSLGTFFDGPRPNLPGYSPMSKEGAILLGVGGDNGSGSQGTFYEGAITAGYPSDDIENIVQANIASVRYAVAPLTSGPTFRPGSTISLRATTPCCSTNYLIHNGADVFISKVQQQQKQKASWTVRTGLANDGCFSFESVDTPGSFLRHSGFKLVLNPNDGSKLFREDATYCPLAALNGQGNSIRSWSFPTRFIRHYNGVVYTASNGGTRDFDKKASFNDDVSWVMGPAL</sequence>
<keyword evidence="5" id="KW-0325">Glycoprotein</keyword>
<comment type="catalytic activity">
    <reaction evidence="1 9">
        <text>Hydrolysis of terminal non-reducing alpha-L-arabinofuranoside residues in alpha-L-arabinosides.</text>
        <dbReference type="EC" id="3.2.1.55"/>
    </reaction>
</comment>
<dbReference type="SUPFAM" id="SSF110221">
    <property type="entry name" value="AbfB domain"/>
    <property type="match status" value="1"/>
</dbReference>
<dbReference type="EMBL" id="AZGY01000020">
    <property type="protein sequence ID" value="KZZ90810.1"/>
    <property type="molecule type" value="Genomic_DNA"/>
</dbReference>
<dbReference type="InterPro" id="IPR015289">
    <property type="entry name" value="A-L-arabinofuranosidase_B_cat"/>
</dbReference>
<keyword evidence="13" id="KW-1185">Reference proteome</keyword>
<dbReference type="AlphaFoldDB" id="A0A166NLE7"/>
<dbReference type="InterPro" id="IPR007934">
    <property type="entry name" value="AbfB_ABD"/>
</dbReference>
<feature type="disulfide bond" evidence="8">
    <location>
        <begin position="47"/>
        <end position="57"/>
    </location>
</feature>
<evidence type="ECO:0000256" key="3">
    <source>
        <dbReference type="ARBA" id="ARBA00022729"/>
    </source>
</evidence>
<dbReference type="Gene3D" id="2.60.120.200">
    <property type="match status" value="1"/>
</dbReference>